<dbReference type="Pfam" id="PF15956">
    <property type="entry name" value="DUF4760"/>
    <property type="match status" value="1"/>
</dbReference>
<organism evidence="1 2">
    <name type="scientific">Streptomyces liliiviolaceus</name>
    <dbReference type="NCBI Taxonomy" id="2823109"/>
    <lineage>
        <taxon>Bacteria</taxon>
        <taxon>Bacillati</taxon>
        <taxon>Actinomycetota</taxon>
        <taxon>Actinomycetes</taxon>
        <taxon>Kitasatosporales</taxon>
        <taxon>Streptomycetaceae</taxon>
        <taxon>Streptomyces</taxon>
    </lineage>
</organism>
<dbReference type="Proteomes" id="UP000677413">
    <property type="component" value="Unassembled WGS sequence"/>
</dbReference>
<proteinExistence type="predicted"/>
<protein>
    <recommendedName>
        <fullName evidence="3">DUF4760 domain-containing protein</fullName>
    </recommendedName>
</protein>
<gene>
    <name evidence="1" type="ORF">J8N05_35105</name>
</gene>
<evidence type="ECO:0000313" key="1">
    <source>
        <dbReference type="EMBL" id="MBQ0853397.1"/>
    </source>
</evidence>
<reference evidence="1 2" key="1">
    <citation type="submission" date="2021-04" db="EMBL/GenBank/DDBJ databases">
        <authorList>
            <person name="Tang X."/>
            <person name="Zhou X."/>
            <person name="Chen X."/>
            <person name="Cernava T."/>
            <person name="Zhang C."/>
        </authorList>
    </citation>
    <scope>NUCLEOTIDE SEQUENCE [LARGE SCALE GENOMIC DNA]</scope>
    <source>
        <strain evidence="1 2">BH-SS-21</strain>
    </source>
</reference>
<dbReference type="AlphaFoldDB" id="A0A940XYW2"/>
<name>A0A940XYW2_9ACTN</name>
<dbReference type="EMBL" id="JAGPYQ010000001">
    <property type="protein sequence ID" value="MBQ0853397.1"/>
    <property type="molecule type" value="Genomic_DNA"/>
</dbReference>
<dbReference type="InterPro" id="IPR031876">
    <property type="entry name" value="DUF4760"/>
</dbReference>
<accession>A0A940XYW2</accession>
<comment type="caution">
    <text evidence="1">The sequence shown here is derived from an EMBL/GenBank/DDBJ whole genome shotgun (WGS) entry which is preliminary data.</text>
</comment>
<dbReference type="RefSeq" id="WP_210889811.1">
    <property type="nucleotide sequence ID" value="NZ_JAGPYQ010000001.1"/>
</dbReference>
<sequence>MEIAALVVSVMALGVSVLVSVRQLRLAEHTNTLPVLVDLFREHRSMRLARAREVVFEQLPEWDLAAGMEGLPEAERNLIRELAWFYDNLGALVTHGVVDIEPVSGYLGGSVISVWERMEPLVRVERAKRAQNALPDPNRWQEYFENLYHLVRTMPPPQARAQSHLWRLPHS</sequence>
<keyword evidence="2" id="KW-1185">Reference proteome</keyword>
<evidence type="ECO:0000313" key="2">
    <source>
        <dbReference type="Proteomes" id="UP000677413"/>
    </source>
</evidence>
<evidence type="ECO:0008006" key="3">
    <source>
        <dbReference type="Google" id="ProtNLM"/>
    </source>
</evidence>